<proteinExistence type="predicted"/>
<protein>
    <recommendedName>
        <fullName evidence="1">DUF4097 domain-containing protein</fullName>
    </recommendedName>
</protein>
<name>A0A223KVL1_9BACI</name>
<dbReference type="EMBL" id="CP018866">
    <property type="protein sequence ID" value="AST93505.1"/>
    <property type="molecule type" value="Genomic_DNA"/>
</dbReference>
<dbReference type="Proteomes" id="UP000215224">
    <property type="component" value="Chromosome"/>
</dbReference>
<keyword evidence="3" id="KW-1185">Reference proteome</keyword>
<dbReference type="AlphaFoldDB" id="A0A223KVL1"/>
<reference evidence="2 3" key="1">
    <citation type="submission" date="2016-12" db="EMBL/GenBank/DDBJ databases">
        <title>The whole genome sequencing and assembly of Bacillus cohnii DSM 6307T strain.</title>
        <authorList>
            <person name="Lee Y.-J."/>
            <person name="Yi H."/>
            <person name="Bahn Y.-S."/>
            <person name="Kim J.F."/>
            <person name="Lee D.-W."/>
        </authorList>
    </citation>
    <scope>NUCLEOTIDE SEQUENCE [LARGE SCALE GENOMIC DNA]</scope>
    <source>
        <strain evidence="2 3">DSM 6307</strain>
    </source>
</reference>
<dbReference type="STRING" id="1314751.GCA_001591425_03058"/>
<accession>A0A223KVL1</accession>
<dbReference type="Gene3D" id="2.160.20.120">
    <property type="match status" value="1"/>
</dbReference>
<evidence type="ECO:0000313" key="3">
    <source>
        <dbReference type="Proteomes" id="UP000215224"/>
    </source>
</evidence>
<feature type="domain" description="DUF4097" evidence="1">
    <location>
        <begin position="106"/>
        <end position="195"/>
    </location>
</feature>
<dbReference type="InterPro" id="IPR025164">
    <property type="entry name" value="Toastrack_DUF4097"/>
</dbReference>
<evidence type="ECO:0000259" key="1">
    <source>
        <dbReference type="Pfam" id="PF13349"/>
    </source>
</evidence>
<evidence type="ECO:0000313" key="2">
    <source>
        <dbReference type="EMBL" id="AST93505.1"/>
    </source>
</evidence>
<dbReference type="KEGG" id="bcoh:BC6307_20650"/>
<organism evidence="2 3">
    <name type="scientific">Sutcliffiella cohnii</name>
    <dbReference type="NCBI Taxonomy" id="33932"/>
    <lineage>
        <taxon>Bacteria</taxon>
        <taxon>Bacillati</taxon>
        <taxon>Bacillota</taxon>
        <taxon>Bacilli</taxon>
        <taxon>Bacillales</taxon>
        <taxon>Bacillaceae</taxon>
        <taxon>Sutcliffiella</taxon>
    </lineage>
</organism>
<sequence length="246" mass="27324">MNVLYEFDEGVERVDTIFIAAPSTKLFVETSEAEKITVELKGVFSGTDKEKENLLKTELIGEVFQTKINPPVSKKWVEEDLELHITIPDKYYEQIKVEVTSKPMELGKLNAKLFQLNSTSGDHFMSGINAESFQIEATSGDIEILDFTGKGNIEMTSGDVFLNMQEITEPISISNTSGDILLNVASDAAFFLNTNIRKNRTEVEGGIATRWRDDTKNNGEINNPPTSGPTIHITTNSGRLLIGKME</sequence>
<dbReference type="Pfam" id="PF13349">
    <property type="entry name" value="DUF4097"/>
    <property type="match status" value="1"/>
</dbReference>
<gene>
    <name evidence="2" type="ORF">BC6307_20650</name>
</gene>